<protein>
    <submittedName>
        <fullName evidence="2">Uncharacterized protein</fullName>
    </submittedName>
</protein>
<feature type="region of interest" description="Disordered" evidence="1">
    <location>
        <begin position="1"/>
        <end position="35"/>
    </location>
</feature>
<organism evidence="2 3">
    <name type="scientific">Mycobacterium talmoniae</name>
    <dbReference type="NCBI Taxonomy" id="1858794"/>
    <lineage>
        <taxon>Bacteria</taxon>
        <taxon>Bacillati</taxon>
        <taxon>Actinomycetota</taxon>
        <taxon>Actinomycetes</taxon>
        <taxon>Mycobacteriales</taxon>
        <taxon>Mycobacteriaceae</taxon>
        <taxon>Mycobacterium</taxon>
    </lineage>
</organism>
<sequence length="293" mass="29841">MPTSVATSSLPRLGGAGGVEHAAGGQDLDPVLGDRAFPGQVQRRGRATALRVHEQFGVGVGARLVGQLVAVDAGVHVTFAGPHVQVLPPGHPAHMGAEELVGAEQHLTVGVDGGDHVDGVRRGAAHVGERLDRGGGVDVGHHRGVGVLVLPSAQLLGGDRVGQRAPGPLVGDQHGLVRAQNLGGLGHEVHAAEHDGVLGGVGGDPRQRQRITDVVGDILDGGQLVVVRQHGGVACPRQAANLGGPLLIGVHPGIAGGRVDDAGGQAVRRHNSGHGGFLSPNRFSTYNRKHAVW</sequence>
<gene>
    <name evidence="2" type="ORF">C1Y40_02279</name>
</gene>
<evidence type="ECO:0000313" key="3">
    <source>
        <dbReference type="Proteomes" id="UP000238296"/>
    </source>
</evidence>
<dbReference type="EMBL" id="PPEA01000323">
    <property type="protein sequence ID" value="PQM47514.1"/>
    <property type="molecule type" value="Genomic_DNA"/>
</dbReference>
<reference evidence="2 3" key="1">
    <citation type="journal article" date="2017" name="Int. J. Syst. Evol. Microbiol.">
        <title>Mycobacterium talmoniae sp. nov., a slowly growing mycobacterium isolated from human respiratory samples.</title>
        <authorList>
            <person name="Davidson R.M."/>
            <person name="DeGroote M.A."/>
            <person name="Marola J.L."/>
            <person name="Buss S."/>
            <person name="Jones V."/>
            <person name="McNeil M.R."/>
            <person name="Freifeld A.G."/>
            <person name="Elaine Epperson L."/>
            <person name="Hasan N.A."/>
            <person name="Jackson M."/>
            <person name="Iwen P.C."/>
            <person name="Salfinger M."/>
            <person name="Strong M."/>
        </authorList>
    </citation>
    <scope>NUCLEOTIDE SEQUENCE [LARGE SCALE GENOMIC DNA]</scope>
    <source>
        <strain evidence="2 3">ATCC BAA-2683</strain>
    </source>
</reference>
<comment type="caution">
    <text evidence="2">The sequence shown here is derived from an EMBL/GenBank/DDBJ whole genome shotgun (WGS) entry which is preliminary data.</text>
</comment>
<evidence type="ECO:0000256" key="1">
    <source>
        <dbReference type="SAM" id="MobiDB-lite"/>
    </source>
</evidence>
<accession>A0A2S8BLE3</accession>
<proteinExistence type="predicted"/>
<feature type="compositionally biased region" description="Polar residues" evidence="1">
    <location>
        <begin position="1"/>
        <end position="10"/>
    </location>
</feature>
<name>A0A2S8BLE3_9MYCO</name>
<dbReference type="AlphaFoldDB" id="A0A2S8BLE3"/>
<evidence type="ECO:0000313" key="2">
    <source>
        <dbReference type="EMBL" id="PQM47514.1"/>
    </source>
</evidence>
<dbReference type="Proteomes" id="UP000238296">
    <property type="component" value="Unassembled WGS sequence"/>
</dbReference>